<dbReference type="InterPro" id="IPR042231">
    <property type="entry name" value="Cho/carn_acyl_trans_2"/>
</dbReference>
<dbReference type="InterPro" id="IPR023213">
    <property type="entry name" value="CAT-like_dom_sf"/>
</dbReference>
<evidence type="ECO:0000256" key="7">
    <source>
        <dbReference type="ARBA" id="ARBA00040495"/>
    </source>
</evidence>
<dbReference type="Gene3D" id="3.30.559.10">
    <property type="entry name" value="Chloramphenicol acetyltransferase-like domain"/>
    <property type="match status" value="1"/>
</dbReference>
<evidence type="ECO:0000256" key="8">
    <source>
        <dbReference type="ARBA" id="ARBA00048143"/>
    </source>
</evidence>
<feature type="compositionally biased region" description="Polar residues" evidence="10">
    <location>
        <begin position="685"/>
        <end position="699"/>
    </location>
</feature>
<evidence type="ECO:0000256" key="1">
    <source>
        <dbReference type="ARBA" id="ARBA00005232"/>
    </source>
</evidence>
<accession>A0ABP0FJS8</accession>
<dbReference type="Pfam" id="PF00755">
    <property type="entry name" value="Carn_acyltransf"/>
    <property type="match status" value="1"/>
</dbReference>
<dbReference type="PANTHER" id="PTHR22589">
    <property type="entry name" value="CARNITINE O-ACYLTRANSFERASE"/>
    <property type="match status" value="1"/>
</dbReference>
<feature type="domain" description="Choline/carnitine acyltransferase" evidence="11">
    <location>
        <begin position="36"/>
        <end position="616"/>
    </location>
</feature>
<evidence type="ECO:0000259" key="11">
    <source>
        <dbReference type="Pfam" id="PF00755"/>
    </source>
</evidence>
<comment type="similarity">
    <text evidence="1 9">Belongs to the carnitine/choline acetyltransferase family.</text>
</comment>
<gene>
    <name evidence="12" type="ORF">CVLEPA_LOCUS8518</name>
</gene>
<evidence type="ECO:0000313" key="13">
    <source>
        <dbReference type="Proteomes" id="UP001642483"/>
    </source>
</evidence>
<dbReference type="InterPro" id="IPR000542">
    <property type="entry name" value="Carn_acyl_trans"/>
</dbReference>
<feature type="region of interest" description="Disordered" evidence="10">
    <location>
        <begin position="662"/>
        <end position="699"/>
    </location>
</feature>
<keyword evidence="2 9" id="KW-0808">Transferase</keyword>
<feature type="region of interest" description="Disordered" evidence="10">
    <location>
        <begin position="1"/>
        <end position="30"/>
    </location>
</feature>
<dbReference type="EC" id="2.3.1.6" evidence="6"/>
<evidence type="ECO:0000256" key="10">
    <source>
        <dbReference type="SAM" id="MobiDB-lite"/>
    </source>
</evidence>
<organism evidence="12 13">
    <name type="scientific">Clavelina lepadiformis</name>
    <name type="common">Light-bulb sea squirt</name>
    <name type="synonym">Ascidia lepadiformis</name>
    <dbReference type="NCBI Taxonomy" id="159417"/>
    <lineage>
        <taxon>Eukaryota</taxon>
        <taxon>Metazoa</taxon>
        <taxon>Chordata</taxon>
        <taxon>Tunicata</taxon>
        <taxon>Ascidiacea</taxon>
        <taxon>Aplousobranchia</taxon>
        <taxon>Clavelinidae</taxon>
        <taxon>Clavelina</taxon>
    </lineage>
</organism>
<evidence type="ECO:0000256" key="2">
    <source>
        <dbReference type="ARBA" id="ARBA00022679"/>
    </source>
</evidence>
<evidence type="ECO:0000256" key="4">
    <source>
        <dbReference type="ARBA" id="ARBA00023315"/>
    </source>
</evidence>
<dbReference type="PANTHER" id="PTHR22589:SF14">
    <property type="entry name" value="CHOLINE O-ACETYLTRANSFERASE"/>
    <property type="match status" value="1"/>
</dbReference>
<protein>
    <recommendedName>
        <fullName evidence="7">Choline O-acetyltransferase</fullName>
        <ecNumber evidence="6">2.3.1.6</ecNumber>
    </recommendedName>
</protein>
<dbReference type="PROSITE" id="PS00439">
    <property type="entry name" value="ACYLTRANSF_C_1"/>
    <property type="match status" value="1"/>
</dbReference>
<dbReference type="SUPFAM" id="SSF52777">
    <property type="entry name" value="CoA-dependent acyltransferases"/>
    <property type="match status" value="2"/>
</dbReference>
<evidence type="ECO:0000256" key="5">
    <source>
        <dbReference type="ARBA" id="ARBA00037088"/>
    </source>
</evidence>
<comment type="caution">
    <text evidence="12">The sequence shown here is derived from an EMBL/GenBank/DDBJ whole genome shotgun (WGS) entry which is preliminary data.</text>
</comment>
<dbReference type="InterPro" id="IPR039551">
    <property type="entry name" value="Cho/carn_acyl_trans"/>
</dbReference>
<sequence>MPATDAATFRRRSTKRISQESFNEKDENEKVRLPQLPIPDLQETLQQYLHCVKPLVNETQFSITKSIVDSFGRSDGLGPKVQEKLLEFAQTKENWASEWWLKDMYLDCRAPLPINSNPGMVLPKQEFSDTGSMIRYGAKLTAGLLDFKIILDARALPEDIARGQLAGQSLCMEQYYRLLRSYRLPGFGQDKLVTFKSLSVDEPDHIIVACNNQFFSVPVALGSYRLTEADFAVQFERIMQMAKSEEVEEPPVGVLTSMNRNEWSEARNILITDLVNRTSLDAMERCVFVLCFDRTTNADSDLAMAHHMLHGCGPEHNSCNRWYDKTIQLVVTPDGTIGLSYEHSASEGIAVIALIEHLLKYMTMREKKGLYRSTSSRELPIPLRLKWEIDREVSGFLEAAKSNSSFVSENLDIEIFRFKEYGKEFIKIQNMSPDAYVQVALQLTYYNLYGHLVSTYESASTRRFRKGRVDNIRAATVQVLDFAKSFTNLDDSGKITMDAKKMILLRRAIKAQTDFTIAAITGHGIDCHLLGLRKMAEEMGLGVPDIFADPSYSLCNYFQLSTSQIPTNTDSFMCYGAVVPDGYGVSYNPHNDSIVFCVSSFKSCQSTNSKKFVTALGESLKIMANICLLWNQRRSSSLEIISAPSNLPLHRRLHTRSCSVEDDDNLRENEEEQQKTEKEAKQRSFLRQKSFTNSRQPRTLHRLSTLSAIPVSPQKKLDRRCSDVAINRPLNQTTDATLNDLVIPADLLSLIRQATETQQ</sequence>
<comment type="function">
    <text evidence="5">Catalyzes the reversible synthesis of acetylcholine (ACh) from acetyl CoA and choline at cholinergic synapses.</text>
</comment>
<keyword evidence="13" id="KW-1185">Reference proteome</keyword>
<feature type="compositionally biased region" description="Basic and acidic residues" evidence="10">
    <location>
        <begin position="666"/>
        <end position="682"/>
    </location>
</feature>
<evidence type="ECO:0000313" key="12">
    <source>
        <dbReference type="EMBL" id="CAK8678602.1"/>
    </source>
</evidence>
<proteinExistence type="inferred from homology"/>
<keyword evidence="3" id="KW-0530">Neurotransmitter biosynthesis</keyword>
<dbReference type="EMBL" id="CAWYQH010000057">
    <property type="protein sequence ID" value="CAK8678602.1"/>
    <property type="molecule type" value="Genomic_DNA"/>
</dbReference>
<evidence type="ECO:0000256" key="3">
    <source>
        <dbReference type="ARBA" id="ARBA00022979"/>
    </source>
</evidence>
<dbReference type="Gene3D" id="3.30.559.70">
    <property type="entry name" value="Choline/Carnitine o-acyltransferase, domain 2"/>
    <property type="match status" value="1"/>
</dbReference>
<keyword evidence="4 9" id="KW-0012">Acyltransferase</keyword>
<comment type="catalytic activity">
    <reaction evidence="8">
        <text>choline + acetyl-CoA = acetylcholine + CoA</text>
        <dbReference type="Rhea" id="RHEA:18821"/>
        <dbReference type="ChEBI" id="CHEBI:15354"/>
        <dbReference type="ChEBI" id="CHEBI:15355"/>
        <dbReference type="ChEBI" id="CHEBI:57287"/>
        <dbReference type="ChEBI" id="CHEBI:57288"/>
        <dbReference type="EC" id="2.3.1.6"/>
    </reaction>
</comment>
<dbReference type="PROSITE" id="PS00440">
    <property type="entry name" value="ACYLTRANSF_C_2"/>
    <property type="match status" value="1"/>
</dbReference>
<reference evidence="12 13" key="1">
    <citation type="submission" date="2024-02" db="EMBL/GenBank/DDBJ databases">
        <authorList>
            <person name="Daric V."/>
            <person name="Darras S."/>
        </authorList>
    </citation>
    <scope>NUCLEOTIDE SEQUENCE [LARGE SCALE GENOMIC DNA]</scope>
</reference>
<evidence type="ECO:0000256" key="6">
    <source>
        <dbReference type="ARBA" id="ARBA00039091"/>
    </source>
</evidence>
<dbReference type="Proteomes" id="UP001642483">
    <property type="component" value="Unassembled WGS sequence"/>
</dbReference>
<name>A0ABP0FJS8_CLALP</name>
<evidence type="ECO:0000256" key="9">
    <source>
        <dbReference type="RuleBase" id="RU003801"/>
    </source>
</evidence>